<organism evidence="1 2">
    <name type="scientific">Pseudomonas cannabina</name>
    <dbReference type="NCBI Taxonomy" id="86840"/>
    <lineage>
        <taxon>Bacteria</taxon>
        <taxon>Pseudomonadati</taxon>
        <taxon>Pseudomonadota</taxon>
        <taxon>Gammaproteobacteria</taxon>
        <taxon>Pseudomonadales</taxon>
        <taxon>Pseudomonadaceae</taxon>
        <taxon>Pseudomonas</taxon>
    </lineage>
</organism>
<dbReference type="EMBL" id="RBOW01000879">
    <property type="protein sequence ID" value="RMN20302.1"/>
    <property type="molecule type" value="Genomic_DNA"/>
</dbReference>
<dbReference type="Proteomes" id="UP000281372">
    <property type="component" value="Unassembled WGS sequence"/>
</dbReference>
<protein>
    <submittedName>
        <fullName evidence="1">Uncharacterized protein</fullName>
    </submittedName>
</protein>
<comment type="caution">
    <text evidence="1">The sequence shown here is derived from an EMBL/GenBank/DDBJ whole genome shotgun (WGS) entry which is preliminary data.</text>
</comment>
<gene>
    <name evidence="1" type="ORF">ALQ64_05783</name>
</gene>
<evidence type="ECO:0000313" key="1">
    <source>
        <dbReference type="EMBL" id="RMN20302.1"/>
    </source>
</evidence>
<sequence length="411" mass="45154">MLLVLERLGQRLVGRVLIKGFRQGHQQAFGSIASDLRDGLVADTFRAHELRFQAFFLGLAQDLAQLRVVAAVVDEFNVGLLEFGDQRGEVFVARVDAFEQRNLDAFFLQRLLHGRCDTFAVLLLVVNDRNDFRLGDVSNVVACGRALSAVETNGTEYQFVATAGDVRAGGGWRHHDDAFVFIDVGRGLSGAGAEVTDHEFNTVVDHFVGNCNGLFRVAGIVVLDGFKLFAIHAAFGVDLLDGHFGTVELHGAVLGDRAGFWAGDADLDGVSCERMAGNPRDNQCGKQPGQLISTLSHDAPLLRCSFYNPDGQSSRTGFGHRFSCAPPTVPEQFRAPFAGLESRAFRGKPMRVALSKESYRIQPLECLKSLQIHKVICTSLRPITCFRVFPGEGRRYHWADFLSGETHDART</sequence>
<accession>A0A3M3KB27</accession>
<dbReference type="AlphaFoldDB" id="A0A3M3KB27"/>
<evidence type="ECO:0000313" key="2">
    <source>
        <dbReference type="Proteomes" id="UP000281372"/>
    </source>
</evidence>
<reference evidence="1 2" key="1">
    <citation type="submission" date="2018-08" db="EMBL/GenBank/DDBJ databases">
        <title>Recombination of ecologically and evolutionarily significant loci maintains genetic cohesion in the Pseudomonas syringae species complex.</title>
        <authorList>
            <person name="Dillon M."/>
            <person name="Thakur S."/>
            <person name="Almeida R.N.D."/>
            <person name="Weir B.S."/>
            <person name="Guttman D.S."/>
        </authorList>
    </citation>
    <scope>NUCLEOTIDE SEQUENCE [LARGE SCALE GENOMIC DNA]</scope>
    <source>
        <strain evidence="1 2">ICMP 2821</strain>
    </source>
</reference>
<name>A0A3M3KB27_PSECA</name>
<proteinExistence type="predicted"/>